<keyword evidence="9" id="KW-1185">Reference proteome</keyword>
<dbReference type="AlphaFoldDB" id="A0A9P4UJL1"/>
<dbReference type="Gene3D" id="3.40.462.20">
    <property type="match status" value="1"/>
</dbReference>
<feature type="signal peptide" evidence="6">
    <location>
        <begin position="1"/>
        <end position="18"/>
    </location>
</feature>
<evidence type="ECO:0000256" key="1">
    <source>
        <dbReference type="ARBA" id="ARBA00001974"/>
    </source>
</evidence>
<dbReference type="SUPFAM" id="SSF56176">
    <property type="entry name" value="FAD-binding/transporter-associated domain-like"/>
    <property type="match status" value="1"/>
</dbReference>
<evidence type="ECO:0000259" key="7">
    <source>
        <dbReference type="PROSITE" id="PS51387"/>
    </source>
</evidence>
<dbReference type="GO" id="GO:0071949">
    <property type="term" value="F:FAD binding"/>
    <property type="evidence" value="ECO:0007669"/>
    <property type="project" value="InterPro"/>
</dbReference>
<gene>
    <name evidence="8" type="ORF">K431DRAFT_324167</name>
</gene>
<evidence type="ECO:0000313" key="9">
    <source>
        <dbReference type="Proteomes" id="UP000799441"/>
    </source>
</evidence>
<dbReference type="PANTHER" id="PTHR42973">
    <property type="entry name" value="BINDING OXIDOREDUCTASE, PUTATIVE (AFU_ORTHOLOGUE AFUA_1G17690)-RELATED"/>
    <property type="match status" value="1"/>
</dbReference>
<dbReference type="Pfam" id="PF08031">
    <property type="entry name" value="BBE"/>
    <property type="match status" value="1"/>
</dbReference>
<feature type="domain" description="FAD-binding PCMH-type" evidence="7">
    <location>
        <begin position="59"/>
        <end position="229"/>
    </location>
</feature>
<dbReference type="InterPro" id="IPR050416">
    <property type="entry name" value="FAD-linked_Oxidoreductase"/>
</dbReference>
<comment type="similarity">
    <text evidence="2">Belongs to the oxygen-dependent FAD-linked oxidoreductase family.</text>
</comment>
<reference evidence="8" key="1">
    <citation type="journal article" date="2020" name="Stud. Mycol.">
        <title>101 Dothideomycetes genomes: a test case for predicting lifestyles and emergence of pathogens.</title>
        <authorList>
            <person name="Haridas S."/>
            <person name="Albert R."/>
            <person name="Binder M."/>
            <person name="Bloem J."/>
            <person name="Labutti K."/>
            <person name="Salamov A."/>
            <person name="Andreopoulos B."/>
            <person name="Baker S."/>
            <person name="Barry K."/>
            <person name="Bills G."/>
            <person name="Bluhm B."/>
            <person name="Cannon C."/>
            <person name="Castanera R."/>
            <person name="Culley D."/>
            <person name="Daum C."/>
            <person name="Ezra D."/>
            <person name="Gonzalez J."/>
            <person name="Henrissat B."/>
            <person name="Kuo A."/>
            <person name="Liang C."/>
            <person name="Lipzen A."/>
            <person name="Lutzoni F."/>
            <person name="Magnuson J."/>
            <person name="Mondo S."/>
            <person name="Nolan M."/>
            <person name="Ohm R."/>
            <person name="Pangilinan J."/>
            <person name="Park H.-J."/>
            <person name="Ramirez L."/>
            <person name="Alfaro M."/>
            <person name="Sun H."/>
            <person name="Tritt A."/>
            <person name="Yoshinaga Y."/>
            <person name="Zwiers L.-H."/>
            <person name="Turgeon B."/>
            <person name="Goodwin S."/>
            <person name="Spatafora J."/>
            <person name="Crous P."/>
            <person name="Grigoriev I."/>
        </authorList>
    </citation>
    <scope>NUCLEOTIDE SEQUENCE</scope>
    <source>
        <strain evidence="8">CBS 116435</strain>
    </source>
</reference>
<accession>A0A9P4UJL1</accession>
<evidence type="ECO:0000256" key="3">
    <source>
        <dbReference type="ARBA" id="ARBA00022630"/>
    </source>
</evidence>
<evidence type="ECO:0000256" key="4">
    <source>
        <dbReference type="ARBA" id="ARBA00022827"/>
    </source>
</evidence>
<dbReference type="Gene3D" id="3.30.465.10">
    <property type="match status" value="1"/>
</dbReference>
<comment type="cofactor">
    <cofactor evidence="1">
        <name>FAD</name>
        <dbReference type="ChEBI" id="CHEBI:57692"/>
    </cofactor>
</comment>
<evidence type="ECO:0000256" key="2">
    <source>
        <dbReference type="ARBA" id="ARBA00005466"/>
    </source>
</evidence>
<evidence type="ECO:0000313" key="8">
    <source>
        <dbReference type="EMBL" id="KAF2715858.1"/>
    </source>
</evidence>
<proteinExistence type="inferred from homology"/>
<dbReference type="Proteomes" id="UP000799441">
    <property type="component" value="Unassembled WGS sequence"/>
</dbReference>
<organism evidence="8 9">
    <name type="scientific">Polychaeton citri CBS 116435</name>
    <dbReference type="NCBI Taxonomy" id="1314669"/>
    <lineage>
        <taxon>Eukaryota</taxon>
        <taxon>Fungi</taxon>
        <taxon>Dikarya</taxon>
        <taxon>Ascomycota</taxon>
        <taxon>Pezizomycotina</taxon>
        <taxon>Dothideomycetes</taxon>
        <taxon>Dothideomycetidae</taxon>
        <taxon>Capnodiales</taxon>
        <taxon>Capnodiaceae</taxon>
        <taxon>Polychaeton</taxon>
    </lineage>
</organism>
<keyword evidence="5" id="KW-0560">Oxidoreductase</keyword>
<dbReference type="Pfam" id="PF01565">
    <property type="entry name" value="FAD_binding_4"/>
    <property type="match status" value="1"/>
</dbReference>
<keyword evidence="4" id="KW-0274">FAD</keyword>
<name>A0A9P4UJL1_9PEZI</name>
<protein>
    <submittedName>
        <fullName evidence="8">FAD binding domain-containing protein</fullName>
    </submittedName>
</protein>
<dbReference type="InterPro" id="IPR036318">
    <property type="entry name" value="FAD-bd_PCMH-like_sf"/>
</dbReference>
<comment type="caution">
    <text evidence="8">The sequence shown here is derived from an EMBL/GenBank/DDBJ whole genome shotgun (WGS) entry which is preliminary data.</text>
</comment>
<keyword evidence="3" id="KW-0285">Flavoprotein</keyword>
<dbReference type="InterPro" id="IPR016166">
    <property type="entry name" value="FAD-bd_PCMH"/>
</dbReference>
<dbReference type="GO" id="GO:0016491">
    <property type="term" value="F:oxidoreductase activity"/>
    <property type="evidence" value="ECO:0007669"/>
    <property type="project" value="UniProtKB-KW"/>
</dbReference>
<sequence>MRLQLITALAAWAVTSTCQSLWSRDADFKALSRKLSSSAKVYYPGSDDFEDATSRWSNLEVPTVNIVVVPSTENDVVEIVKYANHRNLSFLAYNAAHGAITTLGRMTSGIEIYLDQLSGVSIAEDGKTVTISGGTNSKLVSHTLWNSSKQTVTGCCECVSYLGPALGGGHGWLQGRHGLIADQFKSMNIVLANGTLVTLDSDSPLWWAVKGAGHNFGIVTSVTSKLYDVEHENWAIEIFTYSGEKVEEIYDSINRYLLKNGTQPVDIIVWSYWFNKPDADPNNPIIQTLIIQEGVNAIDSTFTAPFFSLGPISVENYTGPYIDLAKWVGITTTSVPCQKLGLPNPRFPIYLETYNVTAQKNAFQIFSEGVRGTSIFNNSLVTFDGYSMNGVRSVEADSTAFAYRDQNILAAPLITYTPGGSELDAAAARLGKRVRQAFHEGTGRTHVAAYVNYAFGDEGPSEWYGGESWRQGRLQSLKKAYDPNGSFSFYASIN</sequence>
<dbReference type="PANTHER" id="PTHR42973:SF9">
    <property type="entry name" value="FAD-BINDING PCMH-TYPE DOMAIN-CONTAINING PROTEIN-RELATED"/>
    <property type="match status" value="1"/>
</dbReference>
<dbReference type="InterPro" id="IPR016169">
    <property type="entry name" value="FAD-bd_PCMH_sub2"/>
</dbReference>
<dbReference type="PROSITE" id="PS51387">
    <property type="entry name" value="FAD_PCMH"/>
    <property type="match status" value="1"/>
</dbReference>
<dbReference type="InterPro" id="IPR012951">
    <property type="entry name" value="BBE"/>
</dbReference>
<evidence type="ECO:0000256" key="6">
    <source>
        <dbReference type="SAM" id="SignalP"/>
    </source>
</evidence>
<feature type="chain" id="PRO_5040409765" evidence="6">
    <location>
        <begin position="19"/>
        <end position="494"/>
    </location>
</feature>
<dbReference type="OrthoDB" id="9996127at2759"/>
<keyword evidence="6" id="KW-0732">Signal</keyword>
<evidence type="ECO:0000256" key="5">
    <source>
        <dbReference type="ARBA" id="ARBA00023002"/>
    </source>
</evidence>
<dbReference type="EMBL" id="MU003955">
    <property type="protein sequence ID" value="KAF2715858.1"/>
    <property type="molecule type" value="Genomic_DNA"/>
</dbReference>
<dbReference type="InterPro" id="IPR006094">
    <property type="entry name" value="Oxid_FAD_bind_N"/>
</dbReference>